<keyword evidence="1" id="KW-0472">Membrane</keyword>
<evidence type="ECO:0000313" key="3">
    <source>
        <dbReference type="Proteomes" id="UP000054776"/>
    </source>
</evidence>
<evidence type="ECO:0000313" key="2">
    <source>
        <dbReference type="EMBL" id="KRY02524.1"/>
    </source>
</evidence>
<accession>A0A0V0YQY9</accession>
<reference evidence="2 3" key="1">
    <citation type="submission" date="2015-01" db="EMBL/GenBank/DDBJ databases">
        <title>Evolution of Trichinella species and genotypes.</title>
        <authorList>
            <person name="Korhonen P.K."/>
            <person name="Edoardo P."/>
            <person name="Giuseppe L.R."/>
            <person name="Gasser R.B."/>
        </authorList>
    </citation>
    <scope>NUCLEOTIDE SEQUENCE [LARGE SCALE GENOMIC DNA]</scope>
    <source>
        <strain evidence="2">ISS3</strain>
    </source>
</reference>
<dbReference type="InParanoid" id="A0A0V0YQY9"/>
<protein>
    <submittedName>
        <fullName evidence="2">Uncharacterized protein</fullName>
    </submittedName>
</protein>
<keyword evidence="3" id="KW-1185">Reference proteome</keyword>
<name>A0A0V0YQY9_TRISP</name>
<dbReference type="Proteomes" id="UP000054776">
    <property type="component" value="Unassembled WGS sequence"/>
</dbReference>
<dbReference type="OrthoDB" id="10472690at2759"/>
<gene>
    <name evidence="2" type="ORF">T01_5111</name>
</gene>
<feature type="transmembrane region" description="Helical" evidence="1">
    <location>
        <begin position="6"/>
        <end position="24"/>
    </location>
</feature>
<dbReference type="EMBL" id="JYDH01006109">
    <property type="protein sequence ID" value="KRY02524.1"/>
    <property type="molecule type" value="Genomic_DNA"/>
</dbReference>
<sequence length="39" mass="4609">MAEFCLVQYFLVLGNSIFLHFWSISNKLKKVLEYGLRCP</sequence>
<evidence type="ECO:0000256" key="1">
    <source>
        <dbReference type="SAM" id="Phobius"/>
    </source>
</evidence>
<keyword evidence="1" id="KW-0812">Transmembrane</keyword>
<proteinExistence type="predicted"/>
<dbReference type="AlphaFoldDB" id="A0A0V0YQY9"/>
<keyword evidence="1" id="KW-1133">Transmembrane helix</keyword>
<comment type="caution">
    <text evidence="2">The sequence shown here is derived from an EMBL/GenBank/DDBJ whole genome shotgun (WGS) entry which is preliminary data.</text>
</comment>
<organism evidence="2 3">
    <name type="scientific">Trichinella spiralis</name>
    <name type="common">Trichina worm</name>
    <dbReference type="NCBI Taxonomy" id="6334"/>
    <lineage>
        <taxon>Eukaryota</taxon>
        <taxon>Metazoa</taxon>
        <taxon>Ecdysozoa</taxon>
        <taxon>Nematoda</taxon>
        <taxon>Enoplea</taxon>
        <taxon>Dorylaimia</taxon>
        <taxon>Trichinellida</taxon>
        <taxon>Trichinellidae</taxon>
        <taxon>Trichinella</taxon>
    </lineage>
</organism>